<evidence type="ECO:0000256" key="1">
    <source>
        <dbReference type="ARBA" id="ARBA00023054"/>
    </source>
</evidence>
<keyword evidence="1" id="KW-0175">Coiled coil</keyword>
<proteinExistence type="predicted"/>
<reference evidence="4 5" key="1">
    <citation type="submission" date="2021-04" db="EMBL/GenBank/DDBJ databases">
        <authorList>
            <person name="Bliznina A."/>
        </authorList>
    </citation>
    <scope>NUCLEOTIDE SEQUENCE [LARGE SCALE GENOMIC DNA]</scope>
</reference>
<dbReference type="EMBL" id="OU015567">
    <property type="protein sequence ID" value="CAG5111331.1"/>
    <property type="molecule type" value="Genomic_DNA"/>
</dbReference>
<evidence type="ECO:0000313" key="4">
    <source>
        <dbReference type="EMBL" id="CAG5111331.1"/>
    </source>
</evidence>
<gene>
    <name evidence="4" type="ORF">OKIOD_LOCUS14416</name>
</gene>
<keyword evidence="5" id="KW-1185">Reference proteome</keyword>
<protein>
    <submittedName>
        <fullName evidence="4">Oidioi.mRNA.OKI2018_I69.chr2.g5651.t1.cds</fullName>
    </submittedName>
</protein>
<dbReference type="InterPro" id="IPR029311">
    <property type="entry name" value="CCDC50_N"/>
</dbReference>
<dbReference type="PANTHER" id="PTHR22115">
    <property type="entry name" value="C3ORF6 PROTEIN-RELATED"/>
    <property type="match status" value="1"/>
</dbReference>
<feature type="region of interest" description="Disordered" evidence="2">
    <location>
        <begin position="127"/>
        <end position="147"/>
    </location>
</feature>
<dbReference type="PANTHER" id="PTHR22115:SF4">
    <property type="entry name" value="COILED-COIL DOMAIN-CONTAINING PROTEIN"/>
    <property type="match status" value="1"/>
</dbReference>
<evidence type="ECO:0000313" key="5">
    <source>
        <dbReference type="Proteomes" id="UP001158576"/>
    </source>
</evidence>
<dbReference type="Pfam" id="PF15295">
    <property type="entry name" value="CCDC50_N"/>
    <property type="match status" value="1"/>
</dbReference>
<evidence type="ECO:0000259" key="3">
    <source>
        <dbReference type="Pfam" id="PF15295"/>
    </source>
</evidence>
<accession>A0ABN7T6M1</accession>
<feature type="domain" description="Coiled-coil" evidence="3">
    <location>
        <begin position="9"/>
        <end position="131"/>
    </location>
</feature>
<sequence>MERSGTPANIPKNVEEAAGIFRVGEDAELAYRLQEQEYVDVQQFNENERRIVAHDIQLAKRVQSQEEDRALKMGYIPAYVKKEIAEKDFKIANQIQDQEVNRFVKLKQNERDGEEVAKELYEEEQKEFARREREMKEKERIAKRDREAAERIQKEEMEQFKAAEELAKMTARDWARQAM</sequence>
<name>A0ABN7T6M1_OIKDI</name>
<evidence type="ECO:0000256" key="2">
    <source>
        <dbReference type="SAM" id="MobiDB-lite"/>
    </source>
</evidence>
<dbReference type="InterPro" id="IPR039303">
    <property type="entry name" value="CCDC50"/>
</dbReference>
<dbReference type="Proteomes" id="UP001158576">
    <property type="component" value="Chromosome 2"/>
</dbReference>
<organism evidence="4 5">
    <name type="scientific">Oikopleura dioica</name>
    <name type="common">Tunicate</name>
    <dbReference type="NCBI Taxonomy" id="34765"/>
    <lineage>
        <taxon>Eukaryota</taxon>
        <taxon>Metazoa</taxon>
        <taxon>Chordata</taxon>
        <taxon>Tunicata</taxon>
        <taxon>Appendicularia</taxon>
        <taxon>Copelata</taxon>
        <taxon>Oikopleuridae</taxon>
        <taxon>Oikopleura</taxon>
    </lineage>
</organism>